<comment type="caution">
    <text evidence="1">The sequence shown here is derived from an EMBL/GenBank/DDBJ whole genome shotgun (WGS) entry which is preliminary data.</text>
</comment>
<organism evidence="1 2">
    <name type="scientific">Roseateles koreensis</name>
    <dbReference type="NCBI Taxonomy" id="2987526"/>
    <lineage>
        <taxon>Bacteria</taxon>
        <taxon>Pseudomonadati</taxon>
        <taxon>Pseudomonadota</taxon>
        <taxon>Betaproteobacteria</taxon>
        <taxon>Burkholderiales</taxon>
        <taxon>Sphaerotilaceae</taxon>
        <taxon>Roseateles</taxon>
    </lineage>
</organism>
<accession>A0ABT5KQL3</accession>
<name>A0ABT5KQL3_9BURK</name>
<dbReference type="RefSeq" id="WP_273596435.1">
    <property type="nucleotide sequence ID" value="NZ_JAQQXS010000006.1"/>
</dbReference>
<keyword evidence="2" id="KW-1185">Reference proteome</keyword>
<dbReference type="EMBL" id="JAQQXS010000006">
    <property type="protein sequence ID" value="MDC8785179.1"/>
    <property type="molecule type" value="Genomic_DNA"/>
</dbReference>
<evidence type="ECO:0000313" key="2">
    <source>
        <dbReference type="Proteomes" id="UP001219862"/>
    </source>
</evidence>
<evidence type="ECO:0000313" key="1">
    <source>
        <dbReference type="EMBL" id="MDC8785179.1"/>
    </source>
</evidence>
<reference evidence="1 2" key="1">
    <citation type="submission" date="2022-10" db="EMBL/GenBank/DDBJ databases">
        <title>paucibacter sp. hw8 Genome sequencing.</title>
        <authorList>
            <person name="Park S."/>
        </authorList>
    </citation>
    <scope>NUCLEOTIDE SEQUENCE [LARGE SCALE GENOMIC DNA]</scope>
    <source>
        <strain evidence="2">hw8</strain>
    </source>
</reference>
<protein>
    <submittedName>
        <fullName evidence="1">Uncharacterized protein</fullName>
    </submittedName>
</protein>
<dbReference type="Proteomes" id="UP001219862">
    <property type="component" value="Unassembled WGS sequence"/>
</dbReference>
<gene>
    <name evidence="1" type="ORF">PRZ01_08250</name>
</gene>
<proteinExistence type="predicted"/>
<sequence>MTNYLHGLPAGGGLGHDFKICLLSKKLAQANSNYGMVINYRDSNHMCGDAPCFDDPMNLGRARV</sequence>